<feature type="region of interest" description="Disordered" evidence="1">
    <location>
        <begin position="116"/>
        <end position="138"/>
    </location>
</feature>
<feature type="compositionally biased region" description="Polar residues" evidence="1">
    <location>
        <begin position="120"/>
        <end position="138"/>
    </location>
</feature>
<evidence type="ECO:0000313" key="2">
    <source>
        <dbReference type="EMBL" id="MPC48572.1"/>
    </source>
</evidence>
<accession>A0A5B7FPZ4</accession>
<dbReference type="Proteomes" id="UP000324222">
    <property type="component" value="Unassembled WGS sequence"/>
</dbReference>
<evidence type="ECO:0000256" key="1">
    <source>
        <dbReference type="SAM" id="MobiDB-lite"/>
    </source>
</evidence>
<comment type="caution">
    <text evidence="2">The sequence shown here is derived from an EMBL/GenBank/DDBJ whole genome shotgun (WGS) entry which is preliminary data.</text>
</comment>
<gene>
    <name evidence="2" type="ORF">E2C01_042348</name>
</gene>
<protein>
    <submittedName>
        <fullName evidence="2">Uncharacterized protein</fullName>
    </submittedName>
</protein>
<keyword evidence="3" id="KW-1185">Reference proteome</keyword>
<dbReference type="AlphaFoldDB" id="A0A5B7FPZ4"/>
<sequence length="138" mass="15156">MILPPMTSRAHCITRLSYGEKRKRLTLLRAGVVTQFGFAVHADNHSGLAVRLRDVDTLGVGEVDYWHPHLTHGLVRHSSREPAMWRRAGGQRVTTKTARLVHDTAARRPTLITPVLPSPGSESTTVAGFNSGSLKSNK</sequence>
<proteinExistence type="predicted"/>
<evidence type="ECO:0000313" key="3">
    <source>
        <dbReference type="Proteomes" id="UP000324222"/>
    </source>
</evidence>
<organism evidence="2 3">
    <name type="scientific">Portunus trituberculatus</name>
    <name type="common">Swimming crab</name>
    <name type="synonym">Neptunus trituberculatus</name>
    <dbReference type="NCBI Taxonomy" id="210409"/>
    <lineage>
        <taxon>Eukaryota</taxon>
        <taxon>Metazoa</taxon>
        <taxon>Ecdysozoa</taxon>
        <taxon>Arthropoda</taxon>
        <taxon>Crustacea</taxon>
        <taxon>Multicrustacea</taxon>
        <taxon>Malacostraca</taxon>
        <taxon>Eumalacostraca</taxon>
        <taxon>Eucarida</taxon>
        <taxon>Decapoda</taxon>
        <taxon>Pleocyemata</taxon>
        <taxon>Brachyura</taxon>
        <taxon>Eubrachyura</taxon>
        <taxon>Portunoidea</taxon>
        <taxon>Portunidae</taxon>
        <taxon>Portuninae</taxon>
        <taxon>Portunus</taxon>
    </lineage>
</organism>
<reference evidence="2 3" key="1">
    <citation type="submission" date="2019-05" db="EMBL/GenBank/DDBJ databases">
        <title>Another draft genome of Portunus trituberculatus and its Hox gene families provides insights of decapod evolution.</title>
        <authorList>
            <person name="Jeong J.-H."/>
            <person name="Song I."/>
            <person name="Kim S."/>
            <person name="Choi T."/>
            <person name="Kim D."/>
            <person name="Ryu S."/>
            <person name="Kim W."/>
        </authorList>
    </citation>
    <scope>NUCLEOTIDE SEQUENCE [LARGE SCALE GENOMIC DNA]</scope>
    <source>
        <tissue evidence="2">Muscle</tissue>
    </source>
</reference>
<dbReference type="EMBL" id="VSRR010008357">
    <property type="protein sequence ID" value="MPC48572.1"/>
    <property type="molecule type" value="Genomic_DNA"/>
</dbReference>
<name>A0A5B7FPZ4_PORTR</name>